<evidence type="ECO:0000256" key="6">
    <source>
        <dbReference type="SAM" id="Coils"/>
    </source>
</evidence>
<evidence type="ECO:0000256" key="5">
    <source>
        <dbReference type="PROSITE-ProRule" id="PRU00284"/>
    </source>
</evidence>
<protein>
    <submittedName>
        <fullName evidence="11">Methyl-accepting chemotaxis protein</fullName>
    </submittedName>
</protein>
<keyword evidence="12" id="KW-1185">Reference proteome</keyword>
<evidence type="ECO:0000256" key="4">
    <source>
        <dbReference type="ARBA" id="ARBA00029447"/>
    </source>
</evidence>
<evidence type="ECO:0000259" key="10">
    <source>
        <dbReference type="PROSITE" id="PS50885"/>
    </source>
</evidence>
<organism evidence="11 12">
    <name type="scientific">Azorhizobium oxalatiphilum</name>
    <dbReference type="NCBI Taxonomy" id="980631"/>
    <lineage>
        <taxon>Bacteria</taxon>
        <taxon>Pseudomonadati</taxon>
        <taxon>Pseudomonadota</taxon>
        <taxon>Alphaproteobacteria</taxon>
        <taxon>Hyphomicrobiales</taxon>
        <taxon>Xanthobacteraceae</taxon>
        <taxon>Azorhizobium</taxon>
    </lineage>
</organism>
<sequence length="697" mass="72819">MKLSIKTTLIALFSLTSAILAVLCVSSLISAYQRSQAAELALTFVKADHALFRAFASYRLERADVGVTLPLPSDKLTSAVESIAKRRAVVDPSLTTAITSLEAAGTPEAAALAQQLRSAVQTIKGLRADVDAALRMPLESRDPKLLPRFMAEAVTVMNTLDDATDAIESQIRIAQPSLLRFTVIRFVAGATRAAAGDASLLMSATLRAQKPFTPEQIGAIAGMDAKTALSWEQVQTLVNAPDMPEVLKTTVAAAQAAYFTGPVDVLRKQVGAALSSGQLPTVTADQWRGQSIPALEKIANVGLQAVDSLAEVAEATSSAATTSLILYTLLLVAAVLIAVTGLLVVVRRVTRPISHLTDTMQVLASGNLAVDIPNTSRRDEIGAMAKAMLVFKEEMARNAALEAEAKENEHRVAAERRESMLKLADDFERAVGGIIGSVASSSAQLHGTAQTMASAARKTSEQSTAVAAAAEEASTNVVMVASSAEELGSSVDEIGRQVQQSAKMSSTAVVEAEKTGDVIRQLAQAASRIGDVIGLISSIAEQTNLLALNATIEAARAGDAGKGFAVVASEVKALATQTAKATEEIETQIGSIQSTTKEAVTVIEGVGTQIRQMSDVATSISAAVEQQGVATREIVRNVDQAASGTNTVTGHISEVAKTADETGEAAGHVLGAASALTDQSRQLEVEMRRFLDTVRAA</sequence>
<evidence type="ECO:0000259" key="8">
    <source>
        <dbReference type="PROSITE" id="PS50111"/>
    </source>
</evidence>
<dbReference type="Proteomes" id="UP000606044">
    <property type="component" value="Unassembled WGS sequence"/>
</dbReference>
<keyword evidence="6" id="KW-0175">Coiled coil</keyword>
<dbReference type="PROSITE" id="PS50885">
    <property type="entry name" value="HAMP"/>
    <property type="match status" value="1"/>
</dbReference>
<name>A0A917F4X0_9HYPH</name>
<dbReference type="PROSITE" id="PS50192">
    <property type="entry name" value="T_SNARE"/>
    <property type="match status" value="1"/>
</dbReference>
<dbReference type="SMART" id="SM00304">
    <property type="entry name" value="HAMP"/>
    <property type="match status" value="1"/>
</dbReference>
<dbReference type="PROSITE" id="PS50111">
    <property type="entry name" value="CHEMOTAXIS_TRANSDUC_2"/>
    <property type="match status" value="1"/>
</dbReference>
<dbReference type="CDD" id="cd06225">
    <property type="entry name" value="HAMP"/>
    <property type="match status" value="1"/>
</dbReference>
<keyword evidence="3 5" id="KW-0807">Transducer</keyword>
<evidence type="ECO:0000256" key="2">
    <source>
        <dbReference type="ARBA" id="ARBA00022519"/>
    </source>
</evidence>
<dbReference type="Gene3D" id="1.10.8.500">
    <property type="entry name" value="HAMP domain in histidine kinase"/>
    <property type="match status" value="1"/>
</dbReference>
<dbReference type="PANTHER" id="PTHR32089">
    <property type="entry name" value="METHYL-ACCEPTING CHEMOTAXIS PROTEIN MCPB"/>
    <property type="match status" value="1"/>
</dbReference>
<dbReference type="SUPFAM" id="SSF58104">
    <property type="entry name" value="Methyl-accepting chemotaxis protein (MCP) signaling domain"/>
    <property type="match status" value="1"/>
</dbReference>
<dbReference type="GO" id="GO:0005886">
    <property type="term" value="C:plasma membrane"/>
    <property type="evidence" value="ECO:0007669"/>
    <property type="project" value="UniProtKB-SubCell"/>
</dbReference>
<dbReference type="Gene3D" id="1.10.287.950">
    <property type="entry name" value="Methyl-accepting chemotaxis protein"/>
    <property type="match status" value="1"/>
</dbReference>
<feature type="domain" description="Methyl-accepting transducer" evidence="8">
    <location>
        <begin position="441"/>
        <end position="677"/>
    </location>
</feature>
<evidence type="ECO:0000313" key="12">
    <source>
        <dbReference type="Proteomes" id="UP000606044"/>
    </source>
</evidence>
<dbReference type="SMART" id="SM00283">
    <property type="entry name" value="MA"/>
    <property type="match status" value="1"/>
</dbReference>
<evidence type="ECO:0000313" key="11">
    <source>
        <dbReference type="EMBL" id="GGF48470.1"/>
    </source>
</evidence>
<feature type="coiled-coil region" evidence="6">
    <location>
        <begin position="389"/>
        <end position="418"/>
    </location>
</feature>
<dbReference type="InterPro" id="IPR000727">
    <property type="entry name" value="T_SNARE_dom"/>
</dbReference>
<evidence type="ECO:0000256" key="7">
    <source>
        <dbReference type="SAM" id="Phobius"/>
    </source>
</evidence>
<keyword evidence="7" id="KW-0472">Membrane</keyword>
<dbReference type="RefSeq" id="WP_188575027.1">
    <property type="nucleotide sequence ID" value="NZ_BMCT01000001.1"/>
</dbReference>
<dbReference type="PANTHER" id="PTHR32089:SF112">
    <property type="entry name" value="LYSOZYME-LIKE PROTEIN-RELATED"/>
    <property type="match status" value="1"/>
</dbReference>
<dbReference type="InterPro" id="IPR003660">
    <property type="entry name" value="HAMP_dom"/>
</dbReference>
<reference evidence="11" key="2">
    <citation type="submission" date="2020-09" db="EMBL/GenBank/DDBJ databases">
        <authorList>
            <person name="Sun Q."/>
            <person name="Sedlacek I."/>
        </authorList>
    </citation>
    <scope>NUCLEOTIDE SEQUENCE</scope>
    <source>
        <strain evidence="11">CCM 7897</strain>
    </source>
</reference>
<accession>A0A917F4X0</accession>
<feature type="domain" description="HAMP" evidence="10">
    <location>
        <begin position="347"/>
        <end position="400"/>
    </location>
</feature>
<dbReference type="Pfam" id="PF00015">
    <property type="entry name" value="MCPsignal"/>
    <property type="match status" value="1"/>
</dbReference>
<comment type="subcellular location">
    <subcellularLocation>
        <location evidence="1">Cell inner membrane</location>
        <topology evidence="1">Multi-pass membrane protein</topology>
    </subcellularLocation>
</comment>
<reference evidence="11" key="1">
    <citation type="journal article" date="2014" name="Int. J. Syst. Evol. Microbiol.">
        <title>Complete genome sequence of Corynebacterium casei LMG S-19264T (=DSM 44701T), isolated from a smear-ripened cheese.</title>
        <authorList>
            <consortium name="US DOE Joint Genome Institute (JGI-PGF)"/>
            <person name="Walter F."/>
            <person name="Albersmeier A."/>
            <person name="Kalinowski J."/>
            <person name="Ruckert C."/>
        </authorList>
    </citation>
    <scope>NUCLEOTIDE SEQUENCE</scope>
    <source>
        <strain evidence="11">CCM 7897</strain>
    </source>
</reference>
<dbReference type="Pfam" id="PF00672">
    <property type="entry name" value="HAMP"/>
    <property type="match status" value="1"/>
</dbReference>
<feature type="domain" description="T-SNARE coiled-coil homology" evidence="9">
    <location>
        <begin position="593"/>
        <end position="655"/>
    </location>
</feature>
<dbReference type="AlphaFoldDB" id="A0A917F4X0"/>
<evidence type="ECO:0000256" key="1">
    <source>
        <dbReference type="ARBA" id="ARBA00004429"/>
    </source>
</evidence>
<keyword evidence="2" id="KW-0997">Cell inner membrane</keyword>
<comment type="similarity">
    <text evidence="4">Belongs to the methyl-accepting chemotaxis (MCP) protein family.</text>
</comment>
<dbReference type="InterPro" id="IPR004089">
    <property type="entry name" value="MCPsignal_dom"/>
</dbReference>
<feature type="transmembrane region" description="Helical" evidence="7">
    <location>
        <begin position="324"/>
        <end position="346"/>
    </location>
</feature>
<keyword evidence="7" id="KW-1133">Transmembrane helix</keyword>
<dbReference type="EMBL" id="BMCT01000001">
    <property type="protein sequence ID" value="GGF48470.1"/>
    <property type="molecule type" value="Genomic_DNA"/>
</dbReference>
<keyword evidence="7" id="KW-0812">Transmembrane</keyword>
<proteinExistence type="inferred from homology"/>
<comment type="caution">
    <text evidence="11">The sequence shown here is derived from an EMBL/GenBank/DDBJ whole genome shotgun (WGS) entry which is preliminary data.</text>
</comment>
<dbReference type="GO" id="GO:0007165">
    <property type="term" value="P:signal transduction"/>
    <property type="evidence" value="ECO:0007669"/>
    <property type="project" value="UniProtKB-KW"/>
</dbReference>
<evidence type="ECO:0000256" key="3">
    <source>
        <dbReference type="ARBA" id="ARBA00023224"/>
    </source>
</evidence>
<keyword evidence="2" id="KW-1003">Cell membrane</keyword>
<evidence type="ECO:0000259" key="9">
    <source>
        <dbReference type="PROSITE" id="PS50192"/>
    </source>
</evidence>
<gene>
    <name evidence="11" type="ORF">GCM10007301_04650</name>
</gene>